<dbReference type="PROSITE" id="PS50297">
    <property type="entry name" value="ANK_REP_REGION"/>
    <property type="match status" value="4"/>
</dbReference>
<evidence type="ECO:0000256" key="1">
    <source>
        <dbReference type="PROSITE-ProRule" id="PRU00023"/>
    </source>
</evidence>
<keyword evidence="3" id="KW-1185">Reference proteome</keyword>
<dbReference type="Gene3D" id="1.25.40.20">
    <property type="entry name" value="Ankyrin repeat-containing domain"/>
    <property type="match status" value="1"/>
</dbReference>
<evidence type="ECO:0000313" key="3">
    <source>
        <dbReference type="Proteomes" id="UP001303760"/>
    </source>
</evidence>
<dbReference type="InterPro" id="IPR036770">
    <property type="entry name" value="Ankyrin_rpt-contain_sf"/>
</dbReference>
<dbReference type="SUPFAM" id="SSF48403">
    <property type="entry name" value="Ankyrin repeat"/>
    <property type="match status" value="1"/>
</dbReference>
<feature type="repeat" description="ANK" evidence="1">
    <location>
        <begin position="586"/>
        <end position="618"/>
    </location>
</feature>
<dbReference type="PANTHER" id="PTHR46224">
    <property type="entry name" value="ANKYRIN REPEAT FAMILY PROTEIN"/>
    <property type="match status" value="1"/>
</dbReference>
<dbReference type="InterPro" id="IPR002110">
    <property type="entry name" value="Ankyrin_rpt"/>
</dbReference>
<name>A0AAN7C568_9PEZI</name>
<evidence type="ECO:0000313" key="2">
    <source>
        <dbReference type="EMBL" id="KAK4235618.1"/>
    </source>
</evidence>
<feature type="repeat" description="ANK" evidence="1">
    <location>
        <begin position="721"/>
        <end position="753"/>
    </location>
</feature>
<feature type="repeat" description="ANK" evidence="1">
    <location>
        <begin position="789"/>
        <end position="821"/>
    </location>
</feature>
<dbReference type="SMART" id="SM00248">
    <property type="entry name" value="ANK"/>
    <property type="match status" value="9"/>
</dbReference>
<proteinExistence type="predicted"/>
<sequence>MDMESIRAALLGRASEPRQPNHRAVKQHLLAQGLPESISKALAMNELCYWTEQEVDQVFNRMHATPDEIKDPTLPSFSINLSAAERAAGMGPSDFIKPSWEQVKESAAVLGALCVNRKGEFCVNPSAGYAALSHVWAQGLGSDAQNRGLHRSLVEQVFKKAEPLGVTWIWTDSLAIPGGGEELGFVEEEAKATLINAMADIYREAKQVIIFDSLVLRLGSVGEVEVAVALCCGRWMTRVWTYQEIKLATNAVVATRDGFVSFASIVATLRSKAHQEVGEGYDARKTGRFPGLYRTLYRLQRHDYLSVSLPDIAIGCGYREASVELDYARSLFPTLGLEWRFSDNIDMAMRKVYEAQKRHAMRLVLFHGPPRASYPGWAPAVFPGLVDSIVISPGTWKLRGMAREWLTSKVRSIVPSKPGCVILELENGQRPGAYCACNVSEATQKQSPKSVELFKEAVRSGTAYLLSDEPLTPTQPFARVGLLVERFTMSANHEGWVCLTLAIGETEESYEAVKQEWLLLHENPASDKGKQTSELNYLLERRAQPAPSGFQVENPLHAAAQKGDVNAIVAIADGPGYADLNAQDPRGWTALHYAAAAGHSSAVCALAQRRAHLAIPTADDETPVVLAVFNSHIEVVCELIEAGADVNHFAPGGPSPLVTAVRQGNVEMVKLLLALNADVSLADSYHMTPLIAAAFEGDDTDDGVLAELIGAGADVNFHTSPGLSPLAATVMQGNIRAAKMLMAHGADPNGRPPLLSPLRYAIEEWNVPMAEALLEHGAQVSGPGARFEHGWTAMMCAAASGDVAMGRLLLSRGADLYAVGGEEKWTALHVAAARGNKLFFKWVVEESKKSGHKWEELDCNRRSAFQLRAWMTQ</sequence>
<organism evidence="2 3">
    <name type="scientific">Achaetomium macrosporum</name>
    <dbReference type="NCBI Taxonomy" id="79813"/>
    <lineage>
        <taxon>Eukaryota</taxon>
        <taxon>Fungi</taxon>
        <taxon>Dikarya</taxon>
        <taxon>Ascomycota</taxon>
        <taxon>Pezizomycotina</taxon>
        <taxon>Sordariomycetes</taxon>
        <taxon>Sordariomycetidae</taxon>
        <taxon>Sordariales</taxon>
        <taxon>Chaetomiaceae</taxon>
        <taxon>Achaetomium</taxon>
    </lineage>
</organism>
<dbReference type="PRINTS" id="PR01415">
    <property type="entry name" value="ANKYRIN"/>
</dbReference>
<dbReference type="Proteomes" id="UP001303760">
    <property type="component" value="Unassembled WGS sequence"/>
</dbReference>
<dbReference type="AlphaFoldDB" id="A0AAN7C568"/>
<gene>
    <name evidence="2" type="ORF">C8A03DRAFT_46271</name>
</gene>
<comment type="caution">
    <text evidence="2">The sequence shown here is derived from an EMBL/GenBank/DDBJ whole genome shotgun (WGS) entry which is preliminary data.</text>
</comment>
<feature type="repeat" description="ANK" evidence="1">
    <location>
        <begin position="619"/>
        <end position="647"/>
    </location>
</feature>
<dbReference type="PANTHER" id="PTHR46224:SF6">
    <property type="entry name" value="ANKYRIN REPEAT FAMILY PROTEIN"/>
    <property type="match status" value="1"/>
</dbReference>
<protein>
    <submittedName>
        <fullName evidence="2">Ankyrin repeat-containing domain protein</fullName>
    </submittedName>
</protein>
<reference evidence="2" key="1">
    <citation type="journal article" date="2023" name="Mol. Phylogenet. Evol.">
        <title>Genome-scale phylogeny and comparative genomics of the fungal order Sordariales.</title>
        <authorList>
            <person name="Hensen N."/>
            <person name="Bonometti L."/>
            <person name="Westerberg I."/>
            <person name="Brannstrom I.O."/>
            <person name="Guillou S."/>
            <person name="Cros-Aarteil S."/>
            <person name="Calhoun S."/>
            <person name="Haridas S."/>
            <person name="Kuo A."/>
            <person name="Mondo S."/>
            <person name="Pangilinan J."/>
            <person name="Riley R."/>
            <person name="LaButti K."/>
            <person name="Andreopoulos B."/>
            <person name="Lipzen A."/>
            <person name="Chen C."/>
            <person name="Yan M."/>
            <person name="Daum C."/>
            <person name="Ng V."/>
            <person name="Clum A."/>
            <person name="Steindorff A."/>
            <person name="Ohm R.A."/>
            <person name="Martin F."/>
            <person name="Silar P."/>
            <person name="Natvig D.O."/>
            <person name="Lalanne C."/>
            <person name="Gautier V."/>
            <person name="Ament-Velasquez S.L."/>
            <person name="Kruys A."/>
            <person name="Hutchinson M.I."/>
            <person name="Powell A.J."/>
            <person name="Barry K."/>
            <person name="Miller A.N."/>
            <person name="Grigoriev I.V."/>
            <person name="Debuchy R."/>
            <person name="Gladieux P."/>
            <person name="Hiltunen Thoren M."/>
            <person name="Johannesson H."/>
        </authorList>
    </citation>
    <scope>NUCLEOTIDE SEQUENCE</scope>
    <source>
        <strain evidence="2">CBS 532.94</strain>
    </source>
</reference>
<dbReference type="EMBL" id="MU860251">
    <property type="protein sequence ID" value="KAK4235618.1"/>
    <property type="molecule type" value="Genomic_DNA"/>
</dbReference>
<keyword evidence="1" id="KW-0040">ANK repeat</keyword>
<dbReference type="Pfam" id="PF00023">
    <property type="entry name" value="Ank"/>
    <property type="match status" value="1"/>
</dbReference>
<dbReference type="InterPro" id="IPR051616">
    <property type="entry name" value="Cul2-RING_E3_ligase_SR"/>
</dbReference>
<dbReference type="Pfam" id="PF12796">
    <property type="entry name" value="Ank_2"/>
    <property type="match status" value="3"/>
</dbReference>
<reference evidence="2" key="2">
    <citation type="submission" date="2023-05" db="EMBL/GenBank/DDBJ databases">
        <authorList>
            <consortium name="Lawrence Berkeley National Laboratory"/>
            <person name="Steindorff A."/>
            <person name="Hensen N."/>
            <person name="Bonometti L."/>
            <person name="Westerberg I."/>
            <person name="Brannstrom I.O."/>
            <person name="Guillou S."/>
            <person name="Cros-Aarteil S."/>
            <person name="Calhoun S."/>
            <person name="Haridas S."/>
            <person name="Kuo A."/>
            <person name="Mondo S."/>
            <person name="Pangilinan J."/>
            <person name="Riley R."/>
            <person name="Labutti K."/>
            <person name="Andreopoulos B."/>
            <person name="Lipzen A."/>
            <person name="Chen C."/>
            <person name="Yanf M."/>
            <person name="Daum C."/>
            <person name="Ng V."/>
            <person name="Clum A."/>
            <person name="Ohm R."/>
            <person name="Martin F."/>
            <person name="Silar P."/>
            <person name="Natvig D."/>
            <person name="Lalanne C."/>
            <person name="Gautier V."/>
            <person name="Ament-Velasquez S.L."/>
            <person name="Kruys A."/>
            <person name="Hutchinson M.I."/>
            <person name="Powell A.J."/>
            <person name="Barry K."/>
            <person name="Miller A.N."/>
            <person name="Grigoriev I.V."/>
            <person name="Debuchy R."/>
            <person name="Gladieux P."/>
            <person name="Thoren M.H."/>
            <person name="Johannesson H."/>
        </authorList>
    </citation>
    <scope>NUCLEOTIDE SEQUENCE</scope>
    <source>
        <strain evidence="2">CBS 532.94</strain>
    </source>
</reference>
<accession>A0AAN7C568</accession>
<dbReference type="PROSITE" id="PS50088">
    <property type="entry name" value="ANK_REPEAT"/>
    <property type="match status" value="5"/>
</dbReference>
<feature type="repeat" description="ANK" evidence="1">
    <location>
        <begin position="652"/>
        <end position="684"/>
    </location>
</feature>